<dbReference type="Gene3D" id="1.20.140.10">
    <property type="entry name" value="Butyryl-CoA Dehydrogenase, subunit A, domain 3"/>
    <property type="match status" value="1"/>
</dbReference>
<evidence type="ECO:0000313" key="5">
    <source>
        <dbReference type="Proteomes" id="UP000017700"/>
    </source>
</evidence>
<dbReference type="Proteomes" id="UP000017700">
    <property type="component" value="Chromosome"/>
</dbReference>
<name>A0A2I5TQQ5_SERS3</name>
<dbReference type="KEGG" id="sera:Ser39006_016245"/>
<dbReference type="SUPFAM" id="SSF47203">
    <property type="entry name" value="Acyl-CoA dehydrogenase C-terminal domain-like"/>
    <property type="match status" value="1"/>
</dbReference>
<evidence type="ECO:0000313" key="3">
    <source>
        <dbReference type="EMBL" id="AUH02567.1"/>
    </source>
</evidence>
<dbReference type="Proteomes" id="UP000233778">
    <property type="component" value="Chromosome"/>
</dbReference>
<organism evidence="4 5">
    <name type="scientific">Serratia sp. (strain ATCC 39006)</name>
    <name type="common">Prodigiosinella confusarubida</name>
    <dbReference type="NCBI Taxonomy" id="104623"/>
    <lineage>
        <taxon>Bacteria</taxon>
        <taxon>Pseudomonadati</taxon>
        <taxon>Pseudomonadota</taxon>
        <taxon>Gammaproteobacteria</taxon>
        <taxon>Enterobacterales</taxon>
        <taxon>Pectobacteriaceae</taxon>
        <taxon>Prodigiosinella</taxon>
    </lineage>
</organism>
<dbReference type="InterPro" id="IPR036250">
    <property type="entry name" value="AcylCo_DH-like_C"/>
</dbReference>
<dbReference type="EMBL" id="CP025084">
    <property type="protein sequence ID" value="AUH06882.1"/>
    <property type="molecule type" value="Genomic_DNA"/>
</dbReference>
<dbReference type="KEGG" id="serq:CWC46_16245"/>
<evidence type="ECO:0000256" key="1">
    <source>
        <dbReference type="ARBA" id="ARBA00022630"/>
    </source>
</evidence>
<dbReference type="EMBL" id="CP025085">
    <property type="protein sequence ID" value="AUH02567.1"/>
    <property type="molecule type" value="Genomic_DNA"/>
</dbReference>
<dbReference type="GO" id="GO:0016627">
    <property type="term" value="F:oxidoreductase activity, acting on the CH-CH group of donors"/>
    <property type="evidence" value="ECO:0007669"/>
    <property type="project" value="InterPro"/>
</dbReference>
<evidence type="ECO:0000259" key="2">
    <source>
        <dbReference type="Pfam" id="PF00441"/>
    </source>
</evidence>
<gene>
    <name evidence="3" type="ORF">CWC46_16245</name>
    <name evidence="4" type="ORF">Ser39006_016245</name>
</gene>
<accession>A0A2I5TQQ5</accession>
<evidence type="ECO:0000313" key="6">
    <source>
        <dbReference type="Proteomes" id="UP000233778"/>
    </source>
</evidence>
<dbReference type="OrthoDB" id="7012582at2"/>
<keyword evidence="5" id="KW-1185">Reference proteome</keyword>
<protein>
    <submittedName>
        <fullName evidence="4">VfmB protein</fullName>
    </submittedName>
</protein>
<dbReference type="Pfam" id="PF00441">
    <property type="entry name" value="Acyl-CoA_dh_1"/>
    <property type="match status" value="1"/>
</dbReference>
<proteinExistence type="predicted"/>
<reference evidence="4" key="2">
    <citation type="submission" date="2013-09" db="EMBL/GenBank/DDBJ databases">
        <authorList>
            <person name="Wang G."/>
            <person name="Yang Y."/>
            <person name="Su Y."/>
        </authorList>
    </citation>
    <scope>NUCLEOTIDE SEQUENCE</scope>
    <source>
        <strain evidence="4">ATCC 39006</strain>
    </source>
</reference>
<dbReference type="InterPro" id="IPR009075">
    <property type="entry name" value="AcylCo_DH/oxidase_C"/>
</dbReference>
<feature type="domain" description="Acyl-CoA dehydrogenase/oxidase C-terminal" evidence="2">
    <location>
        <begin position="98"/>
        <end position="150"/>
    </location>
</feature>
<dbReference type="AlphaFoldDB" id="A0A2I5TQQ5"/>
<reference evidence="4 5" key="1">
    <citation type="journal article" date="2013" name="Genome Announc.">
        <title>Draft genome sequence of Serratia sp. strain ATCC 39006, a model bacterium for analysis of the biosynthesis and regulation of prodigiosin, a carbapenem, and gas vesicles.</title>
        <authorList>
            <person name="Fineran P.C."/>
            <person name="Iglesias Cans M.C."/>
            <person name="Ramsay J.P."/>
            <person name="Wilf N.M."/>
            <person name="Cossyleon D."/>
            <person name="McNeil M.B."/>
            <person name="Williamson N.R."/>
            <person name="Monson R.E."/>
            <person name="Becher S.A."/>
            <person name="Stanton J.A."/>
            <person name="Brugger K."/>
            <person name="Brown S.D."/>
            <person name="Salmond G.P."/>
        </authorList>
    </citation>
    <scope>NUCLEOTIDE SEQUENCE [LARGE SCALE GENOMIC DNA]</scope>
    <source>
        <strain evidence="4">ATCC 39006</strain>
        <strain evidence="5">ATCC 39006 / SC 11482</strain>
    </source>
</reference>
<evidence type="ECO:0000313" key="4">
    <source>
        <dbReference type="EMBL" id="AUH06882.1"/>
    </source>
</evidence>
<sequence>MTLSSQHVEQALHCGRTAQPAEILSQLTLWITGSQGYLASNGVALYSLQPPLPLLQGDGSAVADTALTTLADDRLLNYLGLAVAQVATSQPGTPQQSLLVAALRLGLAAKILDMSYTHLNQRQSFGQKTTRHQLIKASFSEIYADITQLKFQLILRLEEGDFTGLEQEHYAITQLTNKAEKLMGGHGFLLGNSHTLSHFSMLLYSASGKTGNDTWHQPAPVM</sequence>
<reference evidence="3 6" key="3">
    <citation type="submission" date="2017-11" db="EMBL/GenBank/DDBJ databases">
        <title>Complete genome sequence of Serratia sp. ATCC 39006 LacA.</title>
        <authorList>
            <person name="Hampton H.G."/>
            <person name="Jackson S.A."/>
            <person name="Jauregui R."/>
            <person name="Poulter G.T.M."/>
            <person name="Salmond G.P.C."/>
            <person name="Fineran P.C."/>
        </authorList>
    </citation>
    <scope>NUCLEOTIDE SEQUENCE [LARGE SCALE GENOMIC DNA]</scope>
    <source>
        <strain evidence="3 6">ATCC 39006</strain>
    </source>
</reference>
<reference evidence="4" key="4">
    <citation type="submission" date="2017-11" db="EMBL/GenBank/DDBJ databases">
        <title>Complete genome sequence of Serratia sp. ATCC 39006.</title>
        <authorList>
            <person name="Hampton H.G."/>
            <person name="Jackson S.A."/>
            <person name="Jauregui R."/>
            <person name="Poulter G.T.M."/>
            <person name="Salmond G.P.C."/>
            <person name="Fineran P.C."/>
        </authorList>
    </citation>
    <scope>NUCLEOTIDE SEQUENCE</scope>
    <source>
        <strain evidence="4">ATCC 39006</strain>
    </source>
</reference>
<dbReference type="STRING" id="104623.Ser39006_02233"/>
<keyword evidence="1" id="KW-0285">Flavoprotein</keyword>